<dbReference type="AlphaFoldDB" id="N0E4S3"/>
<keyword evidence="4" id="KW-0812">Transmembrane</keyword>
<dbReference type="PANTHER" id="PTHR10434">
    <property type="entry name" value="1-ACYL-SN-GLYCEROL-3-PHOSPHATE ACYLTRANSFERASE"/>
    <property type="match status" value="1"/>
</dbReference>
<dbReference type="Pfam" id="PF01553">
    <property type="entry name" value="Acyltransferase"/>
    <property type="match status" value="1"/>
</dbReference>
<keyword evidence="5" id="KW-1185">Reference proteome</keyword>
<accession>N0E4S3</accession>
<dbReference type="PANTHER" id="PTHR10434:SF55">
    <property type="entry name" value="POSSIBLE ACYLTRANSFERASE"/>
    <property type="match status" value="1"/>
</dbReference>
<dbReference type="SMART" id="SM00563">
    <property type="entry name" value="PlsC"/>
    <property type="match status" value="1"/>
</dbReference>
<dbReference type="EMBL" id="CAIZ01000143">
    <property type="protein sequence ID" value="CCH70921.1"/>
    <property type="molecule type" value="Genomic_DNA"/>
</dbReference>
<dbReference type="SUPFAM" id="SSF69593">
    <property type="entry name" value="Glycerol-3-phosphate (1)-acyltransferase"/>
    <property type="match status" value="1"/>
</dbReference>
<dbReference type="InterPro" id="IPR002123">
    <property type="entry name" value="Plipid/glycerol_acylTrfase"/>
</dbReference>
<feature type="domain" description="Phospholipid/glycerol acyltransferase" evidence="3">
    <location>
        <begin position="36"/>
        <end position="155"/>
    </location>
</feature>
<evidence type="ECO:0000256" key="2">
    <source>
        <dbReference type="ARBA" id="ARBA00023315"/>
    </source>
</evidence>
<dbReference type="GO" id="GO:0006654">
    <property type="term" value="P:phosphatidic acid biosynthetic process"/>
    <property type="evidence" value="ECO:0007669"/>
    <property type="project" value="TreeGrafter"/>
</dbReference>
<evidence type="ECO:0000259" key="3">
    <source>
        <dbReference type="SMART" id="SM00563"/>
    </source>
</evidence>
<reference evidence="4 5" key="1">
    <citation type="journal article" date="2013" name="ISME J.">
        <title>A metabolic model for members of the genus Tetrasphaera involved in enhanced biological phosphorus removal.</title>
        <authorList>
            <person name="Kristiansen R."/>
            <person name="Nguyen H.T.T."/>
            <person name="Saunders A.M."/>
            <person name="Nielsen J.L."/>
            <person name="Wimmer R."/>
            <person name="Le V.Q."/>
            <person name="McIlroy S.J."/>
            <person name="Petrovski S."/>
            <person name="Seviour R.J."/>
            <person name="Calteau A."/>
            <person name="Nielsen K.L."/>
            <person name="Nielsen P.H."/>
        </authorList>
    </citation>
    <scope>NUCLEOTIDE SEQUENCE [LARGE SCALE GENOMIC DNA]</scope>
    <source>
        <strain evidence="4 5">Lp2</strain>
    </source>
</reference>
<gene>
    <name evidence="4" type="ORF">BN10_710007</name>
</gene>
<dbReference type="GO" id="GO:0005886">
    <property type="term" value="C:plasma membrane"/>
    <property type="evidence" value="ECO:0007669"/>
    <property type="project" value="TreeGrafter"/>
</dbReference>
<keyword evidence="2" id="KW-0012">Acyltransferase</keyword>
<proteinExistence type="predicted"/>
<evidence type="ECO:0000313" key="5">
    <source>
        <dbReference type="Proteomes" id="UP000013167"/>
    </source>
</evidence>
<dbReference type="HOGENOM" id="CLU_027938_4_1_11"/>
<organism evidence="4 5">
    <name type="scientific">Phycicoccus elongatus Lp2</name>
    <dbReference type="NCBI Taxonomy" id="1193181"/>
    <lineage>
        <taxon>Bacteria</taxon>
        <taxon>Bacillati</taxon>
        <taxon>Actinomycetota</taxon>
        <taxon>Actinomycetes</taxon>
        <taxon>Micrococcales</taxon>
        <taxon>Intrasporangiaceae</taxon>
        <taxon>Phycicoccus</taxon>
    </lineage>
</organism>
<evidence type="ECO:0000313" key="4">
    <source>
        <dbReference type="EMBL" id="CCH70921.1"/>
    </source>
</evidence>
<dbReference type="STRING" id="1193181.BN10_710007"/>
<dbReference type="CDD" id="cd07989">
    <property type="entry name" value="LPLAT_AGPAT-like"/>
    <property type="match status" value="1"/>
</dbReference>
<evidence type="ECO:0000256" key="1">
    <source>
        <dbReference type="ARBA" id="ARBA00022679"/>
    </source>
</evidence>
<sequence length="234" mass="25367">MRDLQLLLQHFFHPAWQRWVRFDISGLEHLPAQGPGVVAFNHRSYADFFVLAQLVRRGGRPLRMLAKKELFDVPLVGAICNGMGGIPVDRAAPGDAPYAAAVAALQRGDLVGLMPQGTIPRGAAFFDPVLVGKPGVVRMAQATGAPVIPVGIWGTEVLWPRSAKGPRVSRWREPVPVRVRIGPPVELMGESVEADTARVMAAIVDQLPPEARVAHTFTEAELRSTDPNGDLPET</sequence>
<keyword evidence="1" id="KW-0808">Transferase</keyword>
<comment type="caution">
    <text evidence="4">The sequence shown here is derived from an EMBL/GenBank/DDBJ whole genome shotgun (WGS) entry which is preliminary data.</text>
</comment>
<dbReference type="GO" id="GO:0003841">
    <property type="term" value="F:1-acylglycerol-3-phosphate O-acyltransferase activity"/>
    <property type="evidence" value="ECO:0007669"/>
    <property type="project" value="TreeGrafter"/>
</dbReference>
<dbReference type="RefSeq" id="WP_010850757.1">
    <property type="nucleotide sequence ID" value="NZ_HF570956.1"/>
</dbReference>
<protein>
    <submittedName>
        <fullName evidence="4">Putative transmembrane phospholipid biosynthesis bifunctionnalenzyme plsc: putative l-3-phosphoserine phosphatase</fullName>
    </submittedName>
</protein>
<keyword evidence="4" id="KW-0472">Membrane</keyword>
<dbReference type="Proteomes" id="UP000013167">
    <property type="component" value="Unassembled WGS sequence"/>
</dbReference>
<dbReference type="eggNOG" id="COG0204">
    <property type="taxonomic scope" value="Bacteria"/>
</dbReference>
<name>N0E4S3_9MICO</name>